<dbReference type="Pfam" id="PF20629">
    <property type="entry name" value="GD_AH_C"/>
    <property type="match status" value="1"/>
</dbReference>
<dbReference type="AlphaFoldDB" id="D6TC32"/>
<dbReference type="CDD" id="cd11613">
    <property type="entry name" value="SAF_AH_GD"/>
    <property type="match status" value="1"/>
</dbReference>
<evidence type="ECO:0000313" key="4">
    <source>
        <dbReference type="EMBL" id="EFH88068.1"/>
    </source>
</evidence>
<evidence type="ECO:0000256" key="1">
    <source>
        <dbReference type="ARBA" id="ARBA00010986"/>
    </source>
</evidence>
<dbReference type="GO" id="GO:0008789">
    <property type="term" value="F:altronate dehydratase activity"/>
    <property type="evidence" value="ECO:0007669"/>
    <property type="project" value="UniProtKB-EC"/>
</dbReference>
<dbReference type="PANTHER" id="PTHR30536">
    <property type="entry name" value="ALTRONATE/GALACTARATE DEHYDRATASE"/>
    <property type="match status" value="1"/>
</dbReference>
<dbReference type="SMART" id="SM00858">
    <property type="entry name" value="SAF"/>
    <property type="match status" value="1"/>
</dbReference>
<comment type="caution">
    <text evidence="4">The sequence shown here is derived from an EMBL/GenBank/DDBJ whole genome shotgun (WGS) entry which is preliminary data.</text>
</comment>
<dbReference type="GO" id="GO:0019698">
    <property type="term" value="P:D-galacturonate catabolic process"/>
    <property type="evidence" value="ECO:0007669"/>
    <property type="project" value="TreeGrafter"/>
</dbReference>
<feature type="domain" description="SAF" evidence="3">
    <location>
        <begin position="35"/>
        <end position="107"/>
    </location>
</feature>
<evidence type="ECO:0000259" key="3">
    <source>
        <dbReference type="SMART" id="SM00858"/>
    </source>
</evidence>
<dbReference type="RefSeq" id="WP_007903794.1">
    <property type="nucleotide sequence ID" value="NZ_ADVG01000001.1"/>
</dbReference>
<dbReference type="FunCoup" id="D6TC32">
    <property type="interactions" value="84"/>
</dbReference>
<evidence type="ECO:0000313" key="5">
    <source>
        <dbReference type="Proteomes" id="UP000004508"/>
    </source>
</evidence>
<dbReference type="Pfam" id="PF08666">
    <property type="entry name" value="SAF"/>
    <property type="match status" value="1"/>
</dbReference>
<dbReference type="InterPro" id="IPR013974">
    <property type="entry name" value="SAF"/>
</dbReference>
<dbReference type="Pfam" id="PF04295">
    <property type="entry name" value="GD_AH_second"/>
    <property type="match status" value="1"/>
</dbReference>
<reference evidence="4 5" key="1">
    <citation type="journal article" date="2011" name="Stand. Genomic Sci.">
        <title>Non-contiguous finished genome sequence and contextual data of the filamentous soil bacterium Ktedonobacter racemifer type strain (SOSP1-21).</title>
        <authorList>
            <person name="Chang Y.J."/>
            <person name="Land M."/>
            <person name="Hauser L."/>
            <person name="Chertkov O."/>
            <person name="Del Rio T.G."/>
            <person name="Nolan M."/>
            <person name="Copeland A."/>
            <person name="Tice H."/>
            <person name="Cheng J.F."/>
            <person name="Lucas S."/>
            <person name="Han C."/>
            <person name="Goodwin L."/>
            <person name="Pitluck S."/>
            <person name="Ivanova N."/>
            <person name="Ovchinikova G."/>
            <person name="Pati A."/>
            <person name="Chen A."/>
            <person name="Palaniappan K."/>
            <person name="Mavromatis K."/>
            <person name="Liolios K."/>
            <person name="Brettin T."/>
            <person name="Fiebig A."/>
            <person name="Rohde M."/>
            <person name="Abt B."/>
            <person name="Goker M."/>
            <person name="Detter J.C."/>
            <person name="Woyke T."/>
            <person name="Bristow J."/>
            <person name="Eisen J.A."/>
            <person name="Markowitz V."/>
            <person name="Hugenholtz P."/>
            <person name="Kyrpides N.C."/>
            <person name="Klenk H.P."/>
            <person name="Lapidus A."/>
        </authorList>
    </citation>
    <scope>NUCLEOTIDE SEQUENCE [LARGE SCALE GENOMIC DNA]</scope>
    <source>
        <strain evidence="5">DSM 44963</strain>
    </source>
</reference>
<dbReference type="OrthoDB" id="9804574at2"/>
<dbReference type="STRING" id="485913.Krac_9449"/>
<protein>
    <submittedName>
        <fullName evidence="4">Altronate dehydratase</fullName>
        <ecNumber evidence="4">4.2.1.7</ecNumber>
    </submittedName>
</protein>
<organism evidence="4 5">
    <name type="scientific">Ktedonobacter racemifer DSM 44963</name>
    <dbReference type="NCBI Taxonomy" id="485913"/>
    <lineage>
        <taxon>Bacteria</taxon>
        <taxon>Bacillati</taxon>
        <taxon>Chloroflexota</taxon>
        <taxon>Ktedonobacteria</taxon>
        <taxon>Ktedonobacterales</taxon>
        <taxon>Ktedonobacteraceae</taxon>
        <taxon>Ktedonobacter</taxon>
    </lineage>
</organism>
<dbReference type="InParanoid" id="D6TC32"/>
<comment type="similarity">
    <text evidence="1">Belongs to the UxaA family.</text>
</comment>
<dbReference type="InterPro" id="IPR007392">
    <property type="entry name" value="GD_AH_second"/>
</dbReference>
<sequence length="534" mass="57534">MDKPLLPRLQIQGSAFPHDKPIDLQEAAVLLQAGDDVAIARLPLSRGLVLRLPDGRLLEVGQRIQAGHKLALRGIAQGQPVLRYGSIIGFATQTIAAGSHVHTHNLAVGTLHQQYTYGSELRLVDPVPLHQRRTFLGYKRPDGRVGTRNYLALIGTVNCSASTIRAIQKRFGPEILRRYPQIDGIIGLTHKNGCAMGRQGIKTLQRVLAGMASHPNVGAYVLVGLGCESNQIPHLINEMGLSAGRQWKEPLSLTLQEHEGVAQTVEEGVRLISELLPQVNEVRREPVPISELTLALQCGGSDGWSGVTANPALGYCADELIRQGGTAVLSETPEIYGAEHVLLRRARSQEVGEKLLARLRWWEQYVAINDMEMDNNPSPGNKLGGLTTIYEKSLGAIAKGGSSPLNAVYQYAEPIAERGLVVMDTPGYDPVSVTGQVAGGANIVVFTTGRGSCFGFKPAPSIKVATNTPLYENMRNDMDLNAGVILEGEGVGAEEIGRQILEEVIAVASGKKSKSEAQDIGEEEFAPWILGATM</sequence>
<evidence type="ECO:0000256" key="2">
    <source>
        <dbReference type="ARBA" id="ARBA00023239"/>
    </source>
</evidence>
<dbReference type="PANTHER" id="PTHR30536:SF5">
    <property type="entry name" value="ALTRONATE DEHYDRATASE"/>
    <property type="match status" value="1"/>
</dbReference>
<accession>D6TC32</accession>
<keyword evidence="2 4" id="KW-0456">Lyase</keyword>
<dbReference type="Proteomes" id="UP000004508">
    <property type="component" value="Unassembled WGS sequence"/>
</dbReference>
<dbReference type="eggNOG" id="COG2721">
    <property type="taxonomic scope" value="Bacteria"/>
</dbReference>
<dbReference type="InterPro" id="IPR048332">
    <property type="entry name" value="GD_AH_C"/>
</dbReference>
<dbReference type="EC" id="4.2.1.7" evidence="4"/>
<dbReference type="InterPro" id="IPR052172">
    <property type="entry name" value="UxaA_altronate/galactarate_dh"/>
</dbReference>
<name>D6TC32_KTERA</name>
<proteinExistence type="inferred from homology"/>
<dbReference type="EMBL" id="ADVG01000001">
    <property type="protein sequence ID" value="EFH88068.1"/>
    <property type="molecule type" value="Genomic_DNA"/>
</dbReference>
<gene>
    <name evidence="4" type="ORF">Krac_9449</name>
</gene>
<dbReference type="Gene3D" id="2.30.130.110">
    <property type="match status" value="1"/>
</dbReference>
<keyword evidence="5" id="KW-1185">Reference proteome</keyword>
<dbReference type="InterPro" id="IPR044144">
    <property type="entry name" value="SAF_UxaA/GarD"/>
</dbReference>